<dbReference type="GeneID" id="37069570"/>
<keyword evidence="2 4" id="KW-0732">Signal</keyword>
<gene>
    <name evidence="6" type="ORF">BO70DRAFT_413661</name>
</gene>
<feature type="domain" description="LysM" evidence="5">
    <location>
        <begin position="221"/>
        <end position="267"/>
    </location>
</feature>
<feature type="signal peptide" evidence="4">
    <location>
        <begin position="1"/>
        <end position="20"/>
    </location>
</feature>
<dbReference type="InterPro" id="IPR018392">
    <property type="entry name" value="LysM"/>
</dbReference>
<dbReference type="Gene3D" id="3.10.350.10">
    <property type="entry name" value="LysM domain"/>
    <property type="match status" value="4"/>
</dbReference>
<dbReference type="Pfam" id="PF01476">
    <property type="entry name" value="LysM"/>
    <property type="match status" value="3"/>
</dbReference>
<keyword evidence="3" id="KW-0843">Virulence</keyword>
<evidence type="ECO:0000256" key="3">
    <source>
        <dbReference type="ARBA" id="ARBA00023026"/>
    </source>
</evidence>
<accession>A0A317VIF3</accession>
<keyword evidence="1" id="KW-0147">Chitin-binding</keyword>
<evidence type="ECO:0000256" key="1">
    <source>
        <dbReference type="ARBA" id="ARBA00022669"/>
    </source>
</evidence>
<sequence length="357" mass="36993">MVRTSVVASLLLAGSNFAAGYLVDPPGTAFPGADPDCSEWVAYTDGLTCAKIEEEYGISELEFLSWNPYLVLVYTSCDVAAGFDYCVDVDFLTWGTSTSSSSSSVSTSSGDGVTTPSAIQTGMTSTCDKFYLVASGDSCSTIAADAGISLADFYAWNPAVGDTCADLWADDYVCIDVIGFVASTTAAVTTTIAISSTTTSAGDGITTPSPIQTGMSSTCDKFYLVESGDSCSTIASDAGISLADFYAWNPAVGDTCADLWADDYVCIDVIGYVASTTTVASTATTTSAGNGITTPTPYESGMVDDCDKFYLVASGDSCSSIATAEDVTQAEIEEWNPTVGSSCSSLWLDYYICVGVL</sequence>
<name>A0A317VIF3_9EURO</name>
<dbReference type="STRING" id="1448321.A0A317VIF3"/>
<dbReference type="SUPFAM" id="SSF54106">
    <property type="entry name" value="LysM domain"/>
    <property type="match status" value="3"/>
</dbReference>
<dbReference type="OrthoDB" id="5985073at2759"/>
<dbReference type="PANTHER" id="PTHR34997">
    <property type="entry name" value="AM15"/>
    <property type="match status" value="1"/>
</dbReference>
<dbReference type="PROSITE" id="PS51782">
    <property type="entry name" value="LYSM"/>
    <property type="match status" value="3"/>
</dbReference>
<evidence type="ECO:0000259" key="5">
    <source>
        <dbReference type="PROSITE" id="PS51782"/>
    </source>
</evidence>
<dbReference type="InterPro" id="IPR036779">
    <property type="entry name" value="LysM_dom_sf"/>
</dbReference>
<dbReference type="SMART" id="SM00257">
    <property type="entry name" value="LysM"/>
    <property type="match status" value="3"/>
</dbReference>
<dbReference type="VEuPathDB" id="FungiDB:BO70DRAFT_413661"/>
<dbReference type="PANTHER" id="PTHR34997:SF2">
    <property type="entry name" value="LYSM DOMAIN-CONTAINING PROTEIN-RELATED"/>
    <property type="match status" value="1"/>
</dbReference>
<dbReference type="CDD" id="cd00118">
    <property type="entry name" value="LysM"/>
    <property type="match status" value="3"/>
</dbReference>
<feature type="domain" description="LysM" evidence="5">
    <location>
        <begin position="129"/>
        <end position="175"/>
    </location>
</feature>
<feature type="chain" id="PRO_5016432970" description="LysM domain-containing protein" evidence="4">
    <location>
        <begin position="21"/>
        <end position="357"/>
    </location>
</feature>
<keyword evidence="7" id="KW-1185">Reference proteome</keyword>
<dbReference type="EMBL" id="MSFL01000025">
    <property type="protein sequence ID" value="PWY73001.1"/>
    <property type="molecule type" value="Genomic_DNA"/>
</dbReference>
<dbReference type="GO" id="GO:0008061">
    <property type="term" value="F:chitin binding"/>
    <property type="evidence" value="ECO:0007669"/>
    <property type="project" value="UniProtKB-KW"/>
</dbReference>
<comment type="caution">
    <text evidence="6">The sequence shown here is derived from an EMBL/GenBank/DDBJ whole genome shotgun (WGS) entry which is preliminary data.</text>
</comment>
<proteinExistence type="predicted"/>
<dbReference type="RefSeq" id="XP_025396655.1">
    <property type="nucleotide sequence ID" value="XM_025547333.1"/>
</dbReference>
<feature type="domain" description="LysM" evidence="5">
    <location>
        <begin position="308"/>
        <end position="354"/>
    </location>
</feature>
<dbReference type="AlphaFoldDB" id="A0A317VIF3"/>
<evidence type="ECO:0000256" key="4">
    <source>
        <dbReference type="SAM" id="SignalP"/>
    </source>
</evidence>
<protein>
    <recommendedName>
        <fullName evidence="5">LysM domain-containing protein</fullName>
    </recommendedName>
</protein>
<evidence type="ECO:0000313" key="7">
    <source>
        <dbReference type="Proteomes" id="UP000247233"/>
    </source>
</evidence>
<dbReference type="InterPro" id="IPR052210">
    <property type="entry name" value="LysM1-like"/>
</dbReference>
<evidence type="ECO:0000313" key="6">
    <source>
        <dbReference type="EMBL" id="PWY73001.1"/>
    </source>
</evidence>
<dbReference type="Proteomes" id="UP000247233">
    <property type="component" value="Unassembled WGS sequence"/>
</dbReference>
<organism evidence="6 7">
    <name type="scientific">Aspergillus heteromorphus CBS 117.55</name>
    <dbReference type="NCBI Taxonomy" id="1448321"/>
    <lineage>
        <taxon>Eukaryota</taxon>
        <taxon>Fungi</taxon>
        <taxon>Dikarya</taxon>
        <taxon>Ascomycota</taxon>
        <taxon>Pezizomycotina</taxon>
        <taxon>Eurotiomycetes</taxon>
        <taxon>Eurotiomycetidae</taxon>
        <taxon>Eurotiales</taxon>
        <taxon>Aspergillaceae</taxon>
        <taxon>Aspergillus</taxon>
        <taxon>Aspergillus subgen. Circumdati</taxon>
    </lineage>
</organism>
<reference evidence="6 7" key="1">
    <citation type="submission" date="2016-12" db="EMBL/GenBank/DDBJ databases">
        <title>The genomes of Aspergillus section Nigri reveals drivers in fungal speciation.</title>
        <authorList>
            <consortium name="DOE Joint Genome Institute"/>
            <person name="Vesth T.C."/>
            <person name="Nybo J."/>
            <person name="Theobald S."/>
            <person name="Brandl J."/>
            <person name="Frisvad J.C."/>
            <person name="Nielsen K.F."/>
            <person name="Lyhne E.K."/>
            <person name="Kogle M.E."/>
            <person name="Kuo A."/>
            <person name="Riley R."/>
            <person name="Clum A."/>
            <person name="Nolan M."/>
            <person name="Lipzen A."/>
            <person name="Salamov A."/>
            <person name="Henrissat B."/>
            <person name="Wiebenga A."/>
            <person name="De Vries R.P."/>
            <person name="Grigoriev I.V."/>
            <person name="Mortensen U.H."/>
            <person name="Andersen M.R."/>
            <person name="Baker S.E."/>
        </authorList>
    </citation>
    <scope>NUCLEOTIDE SEQUENCE [LARGE SCALE GENOMIC DNA]</scope>
    <source>
        <strain evidence="6 7">CBS 117.55</strain>
    </source>
</reference>
<evidence type="ECO:0000256" key="2">
    <source>
        <dbReference type="ARBA" id="ARBA00022729"/>
    </source>
</evidence>